<proteinExistence type="predicted"/>
<dbReference type="Proteomes" id="UP000075420">
    <property type="component" value="Unassembled WGS sequence"/>
</dbReference>
<evidence type="ECO:0000259" key="2">
    <source>
        <dbReference type="Pfam" id="PF18145"/>
    </source>
</evidence>
<sequence length="787" mass="87721">MTSMQAQSFRPPIRILLFAANPHATERLRIDREFREIRLALRAEEQAGTVEIEQRSAGRPEDLQDALLRLHPHIVHFSGHGTVSEELLLEEYGGEARRVHKRAFAHLFELLRGSIRLVVLNACHSKPLAEAVGEHVEHAIGMEDALADGAAVDFAVALYKGIALGKSVPDAFSLGRNALHLKGHEDADVPALITRTPVEMRPPARTMTTGTRSPIQILFVLDLNSDNPVARDEVEAHLPDQRSERHVLFLSKYGARPANRGVGVDFSGCADAIARMVADARNRLSSDGPPVRYYVAGRAALPVFTHLGMELSAWADVTLINQRKSLIWDVLSFQQQHALAGDPFFKIVKGLDVDEPSDADGRVAVFVSTGHIARRSDIHDFLQTHNSSTAGFVEVRAERSTLATLDATNAALAMSELSRIFERLPSAFPRRKGIALFVAGPATLAFMAGRAINLHSIQDVWVPNHEGGAYKFAAVLPWKGRARALVSGEAHDELTRKRLLESIVERIDALQRTLRIEHLPPALSPEEARRFLARLSTMRIDRELRGDDFEFNIIEGSMVLGRGLVEALRVLPEADRVRVGQTLFLHELFHFDQNLRSATYHGVGRAGVALEEVDYWADAMTAATLAAWEIHRGGESGKERAREITVAYVDAVLCGIEAFDRFEQGERIEALYERRLRRYLIWNLQRVRAQSLTQAEQLWELFGQRLIVELAPLQGRLDERFDKVVDAPQENAEIFVVLGGKLMRSRLAAQAPSVILEAVRTFDRKVLGLAMRAVREQHLGLLAPWAR</sequence>
<dbReference type="InterPro" id="IPR024983">
    <property type="entry name" value="CHAT_dom"/>
</dbReference>
<dbReference type="Pfam" id="PF18145">
    <property type="entry name" value="SAVED"/>
    <property type="match status" value="1"/>
</dbReference>
<name>A0A150NZE3_SORCE</name>
<protein>
    <recommendedName>
        <fullName evidence="5">CHAT domain-containing protein</fullName>
    </recommendedName>
</protein>
<evidence type="ECO:0000259" key="1">
    <source>
        <dbReference type="Pfam" id="PF12770"/>
    </source>
</evidence>
<organism evidence="3 4">
    <name type="scientific">Sorangium cellulosum</name>
    <name type="common">Polyangium cellulosum</name>
    <dbReference type="NCBI Taxonomy" id="56"/>
    <lineage>
        <taxon>Bacteria</taxon>
        <taxon>Pseudomonadati</taxon>
        <taxon>Myxococcota</taxon>
        <taxon>Polyangia</taxon>
        <taxon>Polyangiales</taxon>
        <taxon>Polyangiaceae</taxon>
        <taxon>Sorangium</taxon>
    </lineage>
</organism>
<dbReference type="InterPro" id="IPR040836">
    <property type="entry name" value="SAVED"/>
</dbReference>
<evidence type="ECO:0000313" key="3">
    <source>
        <dbReference type="EMBL" id="KYF47580.1"/>
    </source>
</evidence>
<feature type="domain" description="SMODS-associated and fused to various effectors" evidence="2">
    <location>
        <begin position="273"/>
        <end position="471"/>
    </location>
</feature>
<feature type="domain" description="CHAT" evidence="1">
    <location>
        <begin position="13"/>
        <end position="168"/>
    </location>
</feature>
<comment type="caution">
    <text evidence="3">The sequence shown here is derived from an EMBL/GenBank/DDBJ whole genome shotgun (WGS) entry which is preliminary data.</text>
</comment>
<evidence type="ECO:0008006" key="5">
    <source>
        <dbReference type="Google" id="ProtNLM"/>
    </source>
</evidence>
<evidence type="ECO:0000313" key="4">
    <source>
        <dbReference type="Proteomes" id="UP000075420"/>
    </source>
</evidence>
<dbReference type="EMBL" id="JELY01003605">
    <property type="protein sequence ID" value="KYF47580.1"/>
    <property type="molecule type" value="Genomic_DNA"/>
</dbReference>
<reference evidence="3 4" key="1">
    <citation type="submission" date="2014-02" db="EMBL/GenBank/DDBJ databases">
        <title>The small core and large imbalanced accessory genome model reveals a collaborative survival strategy of Sorangium cellulosum strains in nature.</title>
        <authorList>
            <person name="Han K."/>
            <person name="Peng R."/>
            <person name="Blom J."/>
            <person name="Li Y.-Z."/>
        </authorList>
    </citation>
    <scope>NUCLEOTIDE SEQUENCE [LARGE SCALE GENOMIC DNA]</scope>
    <source>
        <strain evidence="3 4">So0157-25</strain>
    </source>
</reference>
<accession>A0A150NZE3</accession>
<dbReference type="Pfam" id="PF12770">
    <property type="entry name" value="CHAT"/>
    <property type="match status" value="1"/>
</dbReference>
<gene>
    <name evidence="3" type="ORF">BE08_26600</name>
</gene>
<dbReference type="NCBIfam" id="NF033611">
    <property type="entry name" value="SAVED"/>
    <property type="match status" value="1"/>
</dbReference>
<dbReference type="AlphaFoldDB" id="A0A150NZE3"/>